<reference evidence="3 4" key="1">
    <citation type="submission" date="2021-03" db="EMBL/GenBank/DDBJ databases">
        <title>Antimicrobial resistance genes in bacteria isolated from Japanese honey, and their potential for conferring macrolide and lincosamide resistance in the American foulbrood pathogen Paenibacillus larvae.</title>
        <authorList>
            <person name="Okamoto M."/>
            <person name="Kumagai M."/>
            <person name="Kanamori H."/>
            <person name="Takamatsu D."/>
        </authorList>
    </citation>
    <scope>NUCLEOTIDE SEQUENCE [LARGE SCALE GENOMIC DNA]</scope>
    <source>
        <strain evidence="3 4">J34TS1</strain>
    </source>
</reference>
<evidence type="ECO:0000313" key="3">
    <source>
        <dbReference type="EMBL" id="GIO48391.1"/>
    </source>
</evidence>
<dbReference type="Pfam" id="PF01738">
    <property type="entry name" value="DLH"/>
    <property type="match status" value="1"/>
</dbReference>
<accession>A0A919YCW8</accession>
<evidence type="ECO:0000313" key="4">
    <source>
        <dbReference type="Proteomes" id="UP000682811"/>
    </source>
</evidence>
<name>A0A919YCW8_9BACL</name>
<dbReference type="GO" id="GO:0016787">
    <property type="term" value="F:hydrolase activity"/>
    <property type="evidence" value="ECO:0007669"/>
    <property type="project" value="InterPro"/>
</dbReference>
<dbReference type="Gene3D" id="3.40.50.1820">
    <property type="entry name" value="alpha/beta hydrolase"/>
    <property type="match status" value="1"/>
</dbReference>
<comment type="caution">
    <text evidence="3">The sequence shown here is derived from an EMBL/GenBank/DDBJ whole genome shotgun (WGS) entry which is preliminary data.</text>
</comment>
<dbReference type="PANTHER" id="PTHR43037:SF1">
    <property type="entry name" value="BLL1128 PROTEIN"/>
    <property type="match status" value="1"/>
</dbReference>
<proteinExistence type="predicted"/>
<organism evidence="3 4">
    <name type="scientific">Paenibacillus azoreducens</name>
    <dbReference type="NCBI Taxonomy" id="116718"/>
    <lineage>
        <taxon>Bacteria</taxon>
        <taxon>Bacillati</taxon>
        <taxon>Bacillota</taxon>
        <taxon>Bacilli</taxon>
        <taxon>Bacillales</taxon>
        <taxon>Paenibacillaceae</taxon>
        <taxon>Paenibacillus</taxon>
    </lineage>
</organism>
<dbReference type="InterPro" id="IPR029058">
    <property type="entry name" value="AB_hydrolase_fold"/>
</dbReference>
<keyword evidence="4" id="KW-1185">Reference proteome</keyword>
<sequence>MSQQVCRLEKEITKKLMLDYLLHIPQSYDPNSGQKWPVILFLHGAGERGSDIELVKIHGIPLIAERDPEFPFISISPQCPEGSDWNAEKDAVMQVLDEVMANYGTDPARVYVTGLSMGGYGTWQLAAENPGRFAAAVPICGGGIPKMAGKLKDTPVWAFHGAKDDVVPLAASEEMVQALQSIGGDAKLTVYPEANHDSWSETYDNPELYEWLLRHQLLTRP</sequence>
<evidence type="ECO:0000259" key="2">
    <source>
        <dbReference type="Pfam" id="PF01738"/>
    </source>
</evidence>
<dbReference type="InterPro" id="IPR002925">
    <property type="entry name" value="Dienelactn_hydro"/>
</dbReference>
<dbReference type="RefSeq" id="WP_212979055.1">
    <property type="nucleotide sequence ID" value="NZ_AP025343.1"/>
</dbReference>
<gene>
    <name evidence="3" type="ORF">J34TS1_31560</name>
</gene>
<dbReference type="InterPro" id="IPR050955">
    <property type="entry name" value="Plant_Biomass_Hydrol_Est"/>
</dbReference>
<protein>
    <recommendedName>
        <fullName evidence="2">Dienelactone hydrolase domain-containing protein</fullName>
    </recommendedName>
</protein>
<dbReference type="Proteomes" id="UP000682811">
    <property type="component" value="Unassembled WGS sequence"/>
</dbReference>
<dbReference type="AlphaFoldDB" id="A0A919YCW8"/>
<evidence type="ECO:0000256" key="1">
    <source>
        <dbReference type="ARBA" id="ARBA00022729"/>
    </source>
</evidence>
<dbReference type="EMBL" id="BORT01000013">
    <property type="protein sequence ID" value="GIO48391.1"/>
    <property type="molecule type" value="Genomic_DNA"/>
</dbReference>
<dbReference type="PANTHER" id="PTHR43037">
    <property type="entry name" value="UNNAMED PRODUCT-RELATED"/>
    <property type="match status" value="1"/>
</dbReference>
<feature type="domain" description="Dienelactone hydrolase" evidence="2">
    <location>
        <begin position="93"/>
        <end position="196"/>
    </location>
</feature>
<keyword evidence="1" id="KW-0732">Signal</keyword>
<dbReference type="SUPFAM" id="SSF53474">
    <property type="entry name" value="alpha/beta-Hydrolases"/>
    <property type="match status" value="1"/>
</dbReference>